<organism evidence="1 2">
    <name type="scientific">Halalkalibacter krulwichiae</name>
    <dbReference type="NCBI Taxonomy" id="199441"/>
    <lineage>
        <taxon>Bacteria</taxon>
        <taxon>Bacillati</taxon>
        <taxon>Bacillota</taxon>
        <taxon>Bacilli</taxon>
        <taxon>Bacillales</taxon>
        <taxon>Bacillaceae</taxon>
        <taxon>Halalkalibacter</taxon>
    </lineage>
</organism>
<dbReference type="RefSeq" id="WP_066157136.1">
    <property type="nucleotide sequence ID" value="NZ_CP020814.1"/>
</dbReference>
<keyword evidence="2" id="KW-1185">Reference proteome</keyword>
<dbReference type="EMBL" id="CP020814">
    <property type="protein sequence ID" value="ARK32333.1"/>
    <property type="molecule type" value="Genomic_DNA"/>
</dbReference>
<evidence type="ECO:0000313" key="1">
    <source>
        <dbReference type="EMBL" id="ARK32333.1"/>
    </source>
</evidence>
<reference evidence="1 2" key="1">
    <citation type="submission" date="2017-04" db="EMBL/GenBank/DDBJ databases">
        <title>Bacillus krulwichiae AM31D Genome sequencing and assembly.</title>
        <authorList>
            <person name="Krulwich T.A."/>
            <person name="Anastor L."/>
            <person name="Ehrlich R."/>
            <person name="Ehrlich G.D."/>
            <person name="Janto B."/>
        </authorList>
    </citation>
    <scope>NUCLEOTIDE SEQUENCE [LARGE SCALE GENOMIC DNA]</scope>
    <source>
        <strain evidence="1 2">AM31D</strain>
    </source>
</reference>
<gene>
    <name evidence="1" type="ORF">BkAM31D_22115</name>
</gene>
<dbReference type="AlphaFoldDB" id="A0A1X9MJ61"/>
<proteinExistence type="predicted"/>
<dbReference type="KEGG" id="bkw:BkAM31D_22115"/>
<dbReference type="Proteomes" id="UP000193006">
    <property type="component" value="Chromosome"/>
</dbReference>
<name>A0A1X9MJ61_9BACI</name>
<protein>
    <submittedName>
        <fullName evidence="1">Uncharacterized protein</fullName>
    </submittedName>
</protein>
<accession>A0A1X9MJ61</accession>
<evidence type="ECO:0000313" key="2">
    <source>
        <dbReference type="Proteomes" id="UP000193006"/>
    </source>
</evidence>
<sequence length="345" mass="41264">MLSQKEVESVMSTLNDEQIYFLQYRTKQRKKSRWLQTLATYKGLDIDEKMSEQEIEEMLEDWVLVDIKDGGYQKRPYKCDCGQALRFQYIIQNKKECAIRSLGENCFENYLQLPPAIIKDIKKGMYLIDLERDEILVKYKKKLYYPLQSFLHLAIPQDFIDQHEVGLPLTDNQIATVERLHKQYEEEKKLASLFLRLTIEQQQFISKWSQEDRRELLLMIEEGHAECLFQTDEASIYHPFIKRQMELKLPLLEKQKQQLNESQMKQKRAKQFHALTVEQQQFLLTFDHEDQAALLDRIHKPLYYNHQSIEHLPLDARIKKQVELQLPLLKEQIYEIQVALNRVVT</sequence>